<dbReference type="PANTHER" id="PTHR43040">
    <property type="entry name" value="RIBONUCLEASE D"/>
    <property type="match status" value="1"/>
</dbReference>
<dbReference type="RefSeq" id="XP_011392232.1">
    <property type="nucleotide sequence ID" value="XM_011393930.1"/>
</dbReference>
<dbReference type="eggNOG" id="ENOG502S0N6">
    <property type="taxonomic scope" value="Eukaryota"/>
</dbReference>
<protein>
    <recommendedName>
        <fullName evidence="1">3'-5' exonuclease domain-containing protein</fullName>
    </recommendedName>
</protein>
<dbReference type="EMBL" id="CM003159">
    <property type="protein sequence ID" value="KIS66144.1"/>
    <property type="molecule type" value="Genomic_DNA"/>
</dbReference>
<dbReference type="PANTHER" id="PTHR43040:SF1">
    <property type="entry name" value="RIBONUCLEASE D"/>
    <property type="match status" value="1"/>
</dbReference>
<sequence>MIRLTALLDLEYVAHLLFWLNFHPDECIYLSAKGRGFGEPDGVAILQIIFLNQMFILDPYKHGLRLFQIASTEDPMYTLQHVLEDPRRLKIGFDVRSLSNYLYSSFGVKMTGILDLQVLSILQQSDIESPFLPSLRTAVLSTKSGPVPKAIRQAVCERTKRSKAFVDQKGGDSTPLYLRPLPRKVMLYCANDAILLPYLMKSYLSLALPAQEEALKLSNSRLLTSRQKDFVLNAPERRLKDDGKSQTTLTASGP</sequence>
<organism evidence="2 3">
    <name type="scientific">Mycosarcoma maydis</name>
    <name type="common">Corn smut fungus</name>
    <name type="synonym">Ustilago maydis</name>
    <dbReference type="NCBI Taxonomy" id="5270"/>
    <lineage>
        <taxon>Eukaryota</taxon>
        <taxon>Fungi</taxon>
        <taxon>Dikarya</taxon>
        <taxon>Basidiomycota</taxon>
        <taxon>Ustilaginomycotina</taxon>
        <taxon>Ustilaginomycetes</taxon>
        <taxon>Ustilaginales</taxon>
        <taxon>Ustilaginaceae</taxon>
        <taxon>Mycosarcoma</taxon>
    </lineage>
</organism>
<dbReference type="GO" id="GO:0003676">
    <property type="term" value="F:nucleic acid binding"/>
    <property type="evidence" value="ECO:0007669"/>
    <property type="project" value="InterPro"/>
</dbReference>
<dbReference type="InParanoid" id="A0A0D1DNY4"/>
<dbReference type="Pfam" id="PF01612">
    <property type="entry name" value="DNA_pol_A_exo1"/>
    <property type="match status" value="1"/>
</dbReference>
<dbReference type="GO" id="GO:0008408">
    <property type="term" value="F:3'-5' exonuclease activity"/>
    <property type="evidence" value="ECO:0007669"/>
    <property type="project" value="InterPro"/>
</dbReference>
<dbReference type="VEuPathDB" id="FungiDB:UMAG_05883"/>
<dbReference type="OMA" id="CANDAIL"/>
<reference evidence="2 3" key="1">
    <citation type="journal article" date="2006" name="Nature">
        <title>Insights from the genome of the biotrophic fungal plant pathogen Ustilago maydis.</title>
        <authorList>
            <person name="Kamper J."/>
            <person name="Kahmann R."/>
            <person name="Bolker M."/>
            <person name="Ma L.J."/>
            <person name="Brefort T."/>
            <person name="Saville B.J."/>
            <person name="Banuett F."/>
            <person name="Kronstad J.W."/>
            <person name="Gold S.E."/>
            <person name="Muller O."/>
            <person name="Perlin M.H."/>
            <person name="Wosten H.A."/>
            <person name="de Vries R."/>
            <person name="Ruiz-Herrera J."/>
            <person name="Reynaga-Pena C.G."/>
            <person name="Snetselaar K."/>
            <person name="McCann M."/>
            <person name="Perez-Martin J."/>
            <person name="Feldbrugge M."/>
            <person name="Basse C.W."/>
            <person name="Steinberg G."/>
            <person name="Ibeas J.I."/>
            <person name="Holloman W."/>
            <person name="Guzman P."/>
            <person name="Farman M."/>
            <person name="Stajich J.E."/>
            <person name="Sentandreu R."/>
            <person name="Gonzalez-Prieto J.M."/>
            <person name="Kennell J.C."/>
            <person name="Molina L."/>
            <person name="Schirawski J."/>
            <person name="Mendoza-Mendoza A."/>
            <person name="Greilinger D."/>
            <person name="Munch K."/>
            <person name="Rossel N."/>
            <person name="Scherer M."/>
            <person name="Vranes M."/>
            <person name="Ladendorf O."/>
            <person name="Vincon V."/>
            <person name="Fuchs U."/>
            <person name="Sandrock B."/>
            <person name="Meng S."/>
            <person name="Ho E.C."/>
            <person name="Cahill M.J."/>
            <person name="Boyce K.J."/>
            <person name="Klose J."/>
            <person name="Klosterman S.J."/>
            <person name="Deelstra H.J."/>
            <person name="Ortiz-Castellanos L."/>
            <person name="Li W."/>
            <person name="Sanchez-Alonso P."/>
            <person name="Schreier P.H."/>
            <person name="Hauser-Hahn I."/>
            <person name="Vaupel M."/>
            <person name="Koopmann E."/>
            <person name="Friedrich G."/>
            <person name="Voss H."/>
            <person name="Schluter T."/>
            <person name="Margolis J."/>
            <person name="Platt D."/>
            <person name="Swimmer C."/>
            <person name="Gnirke A."/>
            <person name="Chen F."/>
            <person name="Vysotskaia V."/>
            <person name="Mannhaupt G."/>
            <person name="Guldener U."/>
            <person name="Munsterkotter M."/>
            <person name="Haase D."/>
            <person name="Oesterheld M."/>
            <person name="Mewes H.W."/>
            <person name="Mauceli E.W."/>
            <person name="DeCaprio D."/>
            <person name="Wade C.M."/>
            <person name="Butler J."/>
            <person name="Young S."/>
            <person name="Jaffe D.B."/>
            <person name="Calvo S."/>
            <person name="Nusbaum C."/>
            <person name="Galagan J."/>
            <person name="Birren B.W."/>
        </authorList>
    </citation>
    <scope>NUCLEOTIDE SEQUENCE [LARGE SCALE GENOMIC DNA]</scope>
    <source>
        <strain evidence="3">DSM 14603 / FGSC 9021 / UM521</strain>
    </source>
</reference>
<evidence type="ECO:0000313" key="3">
    <source>
        <dbReference type="Proteomes" id="UP000000561"/>
    </source>
</evidence>
<dbReference type="SUPFAM" id="SSF53098">
    <property type="entry name" value="Ribonuclease H-like"/>
    <property type="match status" value="1"/>
</dbReference>
<evidence type="ECO:0000313" key="2">
    <source>
        <dbReference type="EMBL" id="KIS66144.1"/>
    </source>
</evidence>
<feature type="domain" description="3'-5' exonuclease" evidence="1">
    <location>
        <begin position="65"/>
        <end position="201"/>
    </location>
</feature>
<proteinExistence type="predicted"/>
<name>A0A0D1DNY4_MYCMD</name>
<evidence type="ECO:0000259" key="1">
    <source>
        <dbReference type="Pfam" id="PF01612"/>
    </source>
</evidence>
<dbReference type="Gene3D" id="3.30.420.10">
    <property type="entry name" value="Ribonuclease H-like superfamily/Ribonuclease H"/>
    <property type="match status" value="1"/>
</dbReference>
<dbReference type="AlphaFoldDB" id="A0A0D1DNY4"/>
<dbReference type="InterPro" id="IPR012337">
    <property type="entry name" value="RNaseH-like_sf"/>
</dbReference>
<dbReference type="Proteomes" id="UP000000561">
    <property type="component" value="Chromosome 20"/>
</dbReference>
<accession>A0A0D1DNY4</accession>
<gene>
    <name evidence="2" type="ORF">UMAG_05883</name>
</gene>
<keyword evidence="3" id="KW-1185">Reference proteome</keyword>
<dbReference type="OrthoDB" id="2553762at2759"/>
<dbReference type="GO" id="GO:0006139">
    <property type="term" value="P:nucleobase-containing compound metabolic process"/>
    <property type="evidence" value="ECO:0007669"/>
    <property type="project" value="InterPro"/>
</dbReference>
<dbReference type="KEGG" id="uma:UMAG_05883"/>
<dbReference type="InterPro" id="IPR002562">
    <property type="entry name" value="3'-5'_exonuclease_dom"/>
</dbReference>
<dbReference type="GeneID" id="23565646"/>
<dbReference type="InterPro" id="IPR036397">
    <property type="entry name" value="RNaseH_sf"/>
</dbReference>